<dbReference type="InterPro" id="IPR037171">
    <property type="entry name" value="NagB/RpiA_transferase-like"/>
</dbReference>
<dbReference type="Gene3D" id="3.40.50.1360">
    <property type="match status" value="1"/>
</dbReference>
<evidence type="ECO:0000259" key="4">
    <source>
        <dbReference type="SMART" id="SM00420"/>
    </source>
</evidence>
<reference evidence="5" key="1">
    <citation type="submission" date="2019-12" db="EMBL/GenBank/DDBJ databases">
        <authorList>
            <person name="zhang j."/>
            <person name="sun C.M."/>
        </authorList>
    </citation>
    <scope>NUCLEOTIDE SEQUENCE</scope>
    <source>
        <strain evidence="5">NS-1</strain>
    </source>
</reference>
<dbReference type="PRINTS" id="PR00037">
    <property type="entry name" value="HTHLACR"/>
</dbReference>
<dbReference type="Proteomes" id="UP000665020">
    <property type="component" value="Chromosome"/>
</dbReference>
<name>A0A8A7KJ22_9FIRM</name>
<keyword evidence="6" id="KW-1185">Reference proteome</keyword>
<protein>
    <submittedName>
        <fullName evidence="5">DeoR family transcriptional regulator</fullName>
    </submittedName>
</protein>
<dbReference type="PANTHER" id="PTHR30363">
    <property type="entry name" value="HTH-TYPE TRANSCRIPTIONAL REGULATOR SRLR-RELATED"/>
    <property type="match status" value="1"/>
</dbReference>
<evidence type="ECO:0000313" key="5">
    <source>
        <dbReference type="EMBL" id="QTL99589.1"/>
    </source>
</evidence>
<keyword evidence="2" id="KW-0238">DNA-binding</keyword>
<dbReference type="InterPro" id="IPR036390">
    <property type="entry name" value="WH_DNA-bd_sf"/>
</dbReference>
<evidence type="ECO:0000256" key="2">
    <source>
        <dbReference type="ARBA" id="ARBA00023125"/>
    </source>
</evidence>
<dbReference type="PROSITE" id="PS00894">
    <property type="entry name" value="HTH_DEOR_1"/>
    <property type="match status" value="1"/>
</dbReference>
<dbReference type="InterPro" id="IPR014036">
    <property type="entry name" value="DeoR-like_C"/>
</dbReference>
<evidence type="ECO:0000256" key="3">
    <source>
        <dbReference type="ARBA" id="ARBA00023163"/>
    </source>
</evidence>
<dbReference type="Pfam" id="PF00455">
    <property type="entry name" value="DeoRC"/>
    <property type="match status" value="1"/>
</dbReference>
<dbReference type="PANTHER" id="PTHR30363:SF60">
    <property type="entry name" value="HTH-TYPE TRANSCRIPTIONAL REGULATOR IOLR"/>
    <property type="match status" value="1"/>
</dbReference>
<dbReference type="Pfam" id="PF08220">
    <property type="entry name" value="HTH_DeoR"/>
    <property type="match status" value="1"/>
</dbReference>
<dbReference type="KEGG" id="ifn:GM661_17340"/>
<dbReference type="InterPro" id="IPR036388">
    <property type="entry name" value="WH-like_DNA-bd_sf"/>
</dbReference>
<evidence type="ECO:0000256" key="1">
    <source>
        <dbReference type="ARBA" id="ARBA00023015"/>
    </source>
</evidence>
<dbReference type="SUPFAM" id="SSF100950">
    <property type="entry name" value="NagB/RpiA/CoA transferase-like"/>
    <property type="match status" value="1"/>
</dbReference>
<dbReference type="EMBL" id="CP046640">
    <property type="protein sequence ID" value="QTL99589.1"/>
    <property type="molecule type" value="Genomic_DNA"/>
</dbReference>
<dbReference type="InterPro" id="IPR050313">
    <property type="entry name" value="Carb_Metab_HTH_regulators"/>
</dbReference>
<feature type="domain" description="HTH deoR-type" evidence="4">
    <location>
        <begin position="5"/>
        <end position="57"/>
    </location>
</feature>
<dbReference type="RefSeq" id="WP_230867922.1">
    <property type="nucleotide sequence ID" value="NZ_CP046640.1"/>
</dbReference>
<accession>A0A8A7KJ22</accession>
<gene>
    <name evidence="5" type="ORF">GM661_17340</name>
</gene>
<dbReference type="InterPro" id="IPR018356">
    <property type="entry name" value="Tscrpt_reg_HTH_DeoR_CS"/>
</dbReference>
<proteinExistence type="predicted"/>
<dbReference type="Gene3D" id="1.10.10.10">
    <property type="entry name" value="Winged helix-like DNA-binding domain superfamily/Winged helix DNA-binding domain"/>
    <property type="match status" value="1"/>
</dbReference>
<organism evidence="5 6">
    <name type="scientific">Iocasia fonsfrigidae</name>
    <dbReference type="NCBI Taxonomy" id="2682810"/>
    <lineage>
        <taxon>Bacteria</taxon>
        <taxon>Bacillati</taxon>
        <taxon>Bacillota</taxon>
        <taxon>Clostridia</taxon>
        <taxon>Halanaerobiales</taxon>
        <taxon>Halanaerobiaceae</taxon>
        <taxon>Iocasia</taxon>
    </lineage>
</organism>
<evidence type="ECO:0000313" key="6">
    <source>
        <dbReference type="Proteomes" id="UP000665020"/>
    </source>
</evidence>
<dbReference type="AlphaFoldDB" id="A0A8A7KJ22"/>
<keyword evidence="3" id="KW-0804">Transcription</keyword>
<dbReference type="GO" id="GO:0003677">
    <property type="term" value="F:DNA binding"/>
    <property type="evidence" value="ECO:0007669"/>
    <property type="project" value="UniProtKB-KW"/>
</dbReference>
<dbReference type="SMART" id="SM00420">
    <property type="entry name" value="HTH_DEOR"/>
    <property type="match status" value="1"/>
</dbReference>
<dbReference type="SUPFAM" id="SSF46785">
    <property type="entry name" value="Winged helix' DNA-binding domain"/>
    <property type="match status" value="1"/>
</dbReference>
<sequence>MKLQRIEKIKEYIKLHRNCTSKQLCDIFNVSMATMRRDINELAKRGVVKKVYGGVSFIDNKDSNYPNNVKFSEKLDRIGKQAASLVEDGDIILISSGTTTYHMIPHLRNKKNLTVITNNVLIITEALKYNNFRLIVIGGDLQRNTNSIISLDAVNLLEKVNAHKLFMGTNALSLTAGLTNSSFIEAQVKQTMINTSNKTIVLLDHNKFDAVSLYTFLHIKDLDILITDKEPDKKYIENFKENNIQLIVANEKSTN</sequence>
<dbReference type="GO" id="GO:0003700">
    <property type="term" value="F:DNA-binding transcription factor activity"/>
    <property type="evidence" value="ECO:0007669"/>
    <property type="project" value="InterPro"/>
</dbReference>
<keyword evidence="1" id="KW-0805">Transcription regulation</keyword>
<dbReference type="SMART" id="SM01134">
    <property type="entry name" value="DeoRC"/>
    <property type="match status" value="1"/>
</dbReference>
<dbReference type="InterPro" id="IPR001034">
    <property type="entry name" value="DeoR_HTH"/>
</dbReference>